<dbReference type="Pfam" id="PF13181">
    <property type="entry name" value="TPR_8"/>
    <property type="match status" value="1"/>
</dbReference>
<feature type="repeat" description="TPR" evidence="8">
    <location>
        <begin position="661"/>
        <end position="694"/>
    </location>
</feature>
<evidence type="ECO:0000313" key="10">
    <source>
        <dbReference type="EMBL" id="CAF0745218.1"/>
    </source>
</evidence>
<protein>
    <recommendedName>
        <fullName evidence="9">NAD(P)(+)--arginine ADP-ribosyltransferase</fullName>
        <ecNumber evidence="9">2.4.2.31</ecNumber>
    </recommendedName>
    <alternativeName>
        <fullName evidence="9">Mono(ADP-ribosyl)transferase</fullName>
    </alternativeName>
</protein>
<dbReference type="Proteomes" id="UP000663828">
    <property type="component" value="Unassembled WGS sequence"/>
</dbReference>
<evidence type="ECO:0000256" key="3">
    <source>
        <dbReference type="ARBA" id="ARBA00022679"/>
    </source>
</evidence>
<dbReference type="InterPro" id="IPR019734">
    <property type="entry name" value="TPR_rpt"/>
</dbReference>
<dbReference type="GO" id="GO:0016779">
    <property type="term" value="F:nucleotidyltransferase activity"/>
    <property type="evidence" value="ECO:0007669"/>
    <property type="project" value="UniProtKB-KW"/>
</dbReference>
<sequence>MLSKSRSKFSIISLPPNDDDDLKSQQAGIVNNQNNLAHSDTNDIFAKLQVEHSLHWKINSFIAQNINVIWLNSIAEYSHSGLEIDDTVERLRDIAGSFHIFTDVDECVDFMTDIIDEDIFLIISNHQVQQLLSLVENIPQLIAIYIFNYHQTQNDQQINSHSKVHGAYTDFSAMIDTLRQDACRRQVDSTPFSIVPTTSTPNLDQLDQTFMYTQLLKETILELEHDHNARQAFTDFCLQHLQEYNLRKQPLVQFQKFYDRHSPIWWYTKEAFVYTTLNTALRTQDTEMLIKMGFFLRDMHEEIKQNYQETSHLTMMIVYRGQGMKSADIDKIRHGKGGLLAFNCFLSTSKDREVSYTYADSARQNIEQHGILFRMQINPSVSSIPYVSISGVSQFGLEDEILFSMHTVFRINEITEIDDRLWEVNLTLTNDDDPELKRLTDYLRNEIGVVSGWYRMGTLMCRMGKFDKAIEIFTMSLDKKLNDDMDVNRILQASVNLQLIEAHQLAGNYSKSLSYLEEELEKYRNLLPPDHLFVAMIHSSIGRIYYFMNKFKEALLYFEKVLPAFQKYLPFTHQSLAAIYIHIGVVHHSISDIELALPYYKKALDLQTTYLPFNHPDLAASYINISMAHRSISNYNVALSYATKGTEMLEKSVPSDHPHLALGYFNIGSIYQSSGDYSASLLYFEKALEIQNKSLPQTHPDICRTHMFISVMKQLVGNIPLSISHLEKAFEVQSQFMSNEQPALQATSHDTAKLKENNECFKSAIGRLKNIFENPRESLPPGQVTSTEYDQLNTGPTKTIDNLLAAFSDMERGFQLEKELPFPSYSPLLNSNVDQNSRYKMIDCLQSFCLNMKNTFKSYQRSSTTNESVLSYDNENDSEAESSRDSLLISTSYFAEFLELLLKSGPSNASLVATDYIHLGVALVNMEEYETALMYLDRALEVIHNSFTNSHLLLAKAYAWKAKALFGFGQFIEACEHAQRFVNITHSLSDKEQKELMELKNELDAWQQMLSQ</sequence>
<evidence type="ECO:0000256" key="8">
    <source>
        <dbReference type="PROSITE-ProRule" id="PRU00339"/>
    </source>
</evidence>
<evidence type="ECO:0000256" key="4">
    <source>
        <dbReference type="ARBA" id="ARBA00022695"/>
    </source>
</evidence>
<keyword evidence="5" id="KW-0677">Repeat</keyword>
<dbReference type="Gene3D" id="3.90.176.10">
    <property type="entry name" value="Toxin ADP-ribosyltransferase, Chain A, domain 1"/>
    <property type="match status" value="1"/>
</dbReference>
<dbReference type="EC" id="2.4.2.31" evidence="9"/>
<keyword evidence="3 9" id="KW-0808">Transferase</keyword>
<evidence type="ECO:0000256" key="9">
    <source>
        <dbReference type="RuleBase" id="RU361228"/>
    </source>
</evidence>
<dbReference type="Gene3D" id="1.25.40.10">
    <property type="entry name" value="Tetratricopeptide repeat domain"/>
    <property type="match status" value="3"/>
</dbReference>
<dbReference type="OrthoDB" id="626167at2759"/>
<dbReference type="SUPFAM" id="SSF81901">
    <property type="entry name" value="HCP-like"/>
    <property type="match status" value="1"/>
</dbReference>
<dbReference type="PROSITE" id="PS50005">
    <property type="entry name" value="TPR"/>
    <property type="match status" value="5"/>
</dbReference>
<comment type="caution">
    <text evidence="11">The sequence shown here is derived from an EMBL/GenBank/DDBJ whole genome shotgun (WGS) entry which is preliminary data.</text>
</comment>
<dbReference type="PANTHER" id="PTHR45641">
    <property type="entry name" value="TETRATRICOPEPTIDE REPEAT PROTEIN (AFU_ORTHOLOGUE AFUA_6G03870)"/>
    <property type="match status" value="1"/>
</dbReference>
<comment type="catalytic activity">
    <reaction evidence="7 9">
        <text>L-arginyl-[protein] + NAD(+) = N(omega)-(ADP-D-ribosyl)-L-arginyl-[protein] + nicotinamide + H(+)</text>
        <dbReference type="Rhea" id="RHEA:19149"/>
        <dbReference type="Rhea" id="RHEA-COMP:10532"/>
        <dbReference type="Rhea" id="RHEA-COMP:15087"/>
        <dbReference type="ChEBI" id="CHEBI:15378"/>
        <dbReference type="ChEBI" id="CHEBI:17154"/>
        <dbReference type="ChEBI" id="CHEBI:29965"/>
        <dbReference type="ChEBI" id="CHEBI:57540"/>
        <dbReference type="ChEBI" id="CHEBI:142554"/>
        <dbReference type="EC" id="2.4.2.31"/>
    </reaction>
</comment>
<dbReference type="PROSITE" id="PS51996">
    <property type="entry name" value="TR_MART"/>
    <property type="match status" value="1"/>
</dbReference>
<dbReference type="InterPro" id="IPR000768">
    <property type="entry name" value="ART"/>
</dbReference>
<keyword evidence="12" id="KW-1185">Reference proteome</keyword>
<evidence type="ECO:0000256" key="7">
    <source>
        <dbReference type="ARBA" id="ARBA00047597"/>
    </source>
</evidence>
<evidence type="ECO:0000256" key="5">
    <source>
        <dbReference type="ARBA" id="ARBA00022737"/>
    </source>
</evidence>
<keyword evidence="6 8" id="KW-0802">TPR repeat</keyword>
<feature type="repeat" description="TPR" evidence="8">
    <location>
        <begin position="535"/>
        <end position="568"/>
    </location>
</feature>
<evidence type="ECO:0000256" key="1">
    <source>
        <dbReference type="ARBA" id="ARBA00009558"/>
    </source>
</evidence>
<dbReference type="SMART" id="SM00028">
    <property type="entry name" value="TPR"/>
    <property type="match status" value="8"/>
</dbReference>
<dbReference type="GO" id="GO:0106274">
    <property type="term" value="F:NAD+-protein-arginine ADP-ribosyltransferase activity"/>
    <property type="evidence" value="ECO:0007669"/>
    <property type="project" value="UniProtKB-EC"/>
</dbReference>
<reference evidence="11" key="1">
    <citation type="submission" date="2021-02" db="EMBL/GenBank/DDBJ databases">
        <authorList>
            <person name="Nowell W R."/>
        </authorList>
    </citation>
    <scope>NUCLEOTIDE SEQUENCE</scope>
</reference>
<proteinExistence type="inferred from homology"/>
<keyword evidence="9" id="KW-0521">NADP</keyword>
<dbReference type="Pfam" id="PF13424">
    <property type="entry name" value="TPR_12"/>
    <property type="match status" value="2"/>
</dbReference>
<accession>A0A814IYC3</accession>
<dbReference type="SUPFAM" id="SSF48452">
    <property type="entry name" value="TPR-like"/>
    <property type="match status" value="1"/>
</dbReference>
<organism evidence="11 12">
    <name type="scientific">Adineta ricciae</name>
    <name type="common">Rotifer</name>
    <dbReference type="NCBI Taxonomy" id="249248"/>
    <lineage>
        <taxon>Eukaryota</taxon>
        <taxon>Metazoa</taxon>
        <taxon>Spiralia</taxon>
        <taxon>Gnathifera</taxon>
        <taxon>Rotifera</taxon>
        <taxon>Eurotatoria</taxon>
        <taxon>Bdelloidea</taxon>
        <taxon>Adinetida</taxon>
        <taxon>Adinetidae</taxon>
        <taxon>Adineta</taxon>
    </lineage>
</organism>
<keyword evidence="2 9" id="KW-0328">Glycosyltransferase</keyword>
<gene>
    <name evidence="10" type="ORF">EDS130_LOCUS1982</name>
    <name evidence="11" type="ORF">XAT740_LOCUS14738</name>
</gene>
<dbReference type="EMBL" id="CAJNOJ010000004">
    <property type="protein sequence ID" value="CAF0745218.1"/>
    <property type="molecule type" value="Genomic_DNA"/>
</dbReference>
<name>A0A814IYC3_ADIRI</name>
<dbReference type="SUPFAM" id="SSF56399">
    <property type="entry name" value="ADP-ribosylation"/>
    <property type="match status" value="1"/>
</dbReference>
<keyword evidence="4" id="KW-0548">Nucleotidyltransferase</keyword>
<feature type="repeat" description="TPR" evidence="8">
    <location>
        <begin position="913"/>
        <end position="946"/>
    </location>
</feature>
<feature type="repeat" description="TPR" evidence="8">
    <location>
        <begin position="450"/>
        <end position="483"/>
    </location>
</feature>
<dbReference type="AlphaFoldDB" id="A0A814IYC3"/>
<dbReference type="Proteomes" id="UP000663852">
    <property type="component" value="Unassembled WGS sequence"/>
</dbReference>
<feature type="repeat" description="TPR" evidence="8">
    <location>
        <begin position="577"/>
        <end position="610"/>
    </location>
</feature>
<evidence type="ECO:0000256" key="2">
    <source>
        <dbReference type="ARBA" id="ARBA00022676"/>
    </source>
</evidence>
<evidence type="ECO:0000313" key="11">
    <source>
        <dbReference type="EMBL" id="CAF1030786.1"/>
    </source>
</evidence>
<dbReference type="InterPro" id="IPR011990">
    <property type="entry name" value="TPR-like_helical_dom_sf"/>
</dbReference>
<comment type="similarity">
    <text evidence="1 9">Belongs to the Arg-specific ADP-ribosyltransferase family.</text>
</comment>
<evidence type="ECO:0000256" key="6">
    <source>
        <dbReference type="ARBA" id="ARBA00022803"/>
    </source>
</evidence>
<dbReference type="EMBL" id="CAJNOR010000892">
    <property type="protein sequence ID" value="CAF1030786.1"/>
    <property type="molecule type" value="Genomic_DNA"/>
</dbReference>
<keyword evidence="9" id="KW-0520">NAD</keyword>
<dbReference type="Pfam" id="PF01129">
    <property type="entry name" value="ART"/>
    <property type="match status" value="1"/>
</dbReference>
<evidence type="ECO:0000313" key="12">
    <source>
        <dbReference type="Proteomes" id="UP000663828"/>
    </source>
</evidence>
<dbReference type="PANTHER" id="PTHR45641:SF1">
    <property type="entry name" value="AAA+ ATPASE DOMAIN-CONTAINING PROTEIN"/>
    <property type="match status" value="1"/>
</dbReference>